<dbReference type="PANTHER" id="PTHR32204">
    <property type="entry name" value="ATPASE RAVA"/>
    <property type="match status" value="1"/>
</dbReference>
<dbReference type="Gene3D" id="3.40.50.300">
    <property type="entry name" value="P-loop containing nucleotide triphosphate hydrolases"/>
    <property type="match status" value="1"/>
</dbReference>
<gene>
    <name evidence="5" type="ORF">ONB1V03_LOCUS3302</name>
</gene>
<evidence type="ECO:0000313" key="5">
    <source>
        <dbReference type="EMBL" id="CAD7641873.1"/>
    </source>
</evidence>
<feature type="domain" description="MoxR" evidence="4">
    <location>
        <begin position="7"/>
        <end position="210"/>
    </location>
</feature>
<evidence type="ECO:0000259" key="3">
    <source>
        <dbReference type="Pfam" id="PF19918"/>
    </source>
</evidence>
<dbReference type="OrthoDB" id="5600216at2759"/>
<keyword evidence="6" id="KW-1185">Reference proteome</keyword>
<proteinExistence type="predicted"/>
<protein>
    <recommendedName>
        <fullName evidence="7">ATPase</fullName>
    </recommendedName>
</protein>
<dbReference type="EMBL" id="CAJPVJ010000943">
    <property type="protein sequence ID" value="CAG2163737.1"/>
    <property type="molecule type" value="Genomic_DNA"/>
</dbReference>
<feature type="domain" description="MoxR-vWA-beta-propeller ternary system" evidence="2">
    <location>
        <begin position="476"/>
        <end position="509"/>
    </location>
</feature>
<dbReference type="InterPro" id="IPR027417">
    <property type="entry name" value="P-loop_NTPase"/>
</dbReference>
<evidence type="ECO:0000259" key="1">
    <source>
        <dbReference type="Pfam" id="PF17868"/>
    </source>
</evidence>
<dbReference type="Proteomes" id="UP000728032">
    <property type="component" value="Unassembled WGS sequence"/>
</dbReference>
<organism evidence="5">
    <name type="scientific">Oppiella nova</name>
    <dbReference type="NCBI Taxonomy" id="334625"/>
    <lineage>
        <taxon>Eukaryota</taxon>
        <taxon>Metazoa</taxon>
        <taxon>Ecdysozoa</taxon>
        <taxon>Arthropoda</taxon>
        <taxon>Chelicerata</taxon>
        <taxon>Arachnida</taxon>
        <taxon>Acari</taxon>
        <taxon>Acariformes</taxon>
        <taxon>Sarcoptiformes</taxon>
        <taxon>Oribatida</taxon>
        <taxon>Brachypylina</taxon>
        <taxon>Oppioidea</taxon>
        <taxon>Oppiidae</taxon>
        <taxon>Oppiella</taxon>
    </lineage>
</organism>
<dbReference type="AlphaFoldDB" id="A0A7R9LHR5"/>
<dbReference type="InterPro" id="IPR045554">
    <property type="entry name" value="bpX0"/>
</dbReference>
<dbReference type="PANTHER" id="PTHR32204:SF0">
    <property type="entry name" value="ATPASE RAVA"/>
    <property type="match status" value="1"/>
</dbReference>
<dbReference type="SUPFAM" id="SSF52540">
    <property type="entry name" value="P-loop containing nucleoside triphosphate hydrolases"/>
    <property type="match status" value="1"/>
</dbReference>
<dbReference type="Pfam" id="PF20030">
    <property type="entry name" value="bpMoxR"/>
    <property type="match status" value="1"/>
</dbReference>
<evidence type="ECO:0000259" key="4">
    <source>
        <dbReference type="Pfam" id="PF20030"/>
    </source>
</evidence>
<feature type="non-terminal residue" evidence="5">
    <location>
        <position position="1"/>
    </location>
</feature>
<sequence>MTQNITKLNTVLNYVKDTFVGKNDVVDLLGICLLAKENAFLYGPPGTAKSAIVRTLSKTVKDGKNFEYLLTRFTEPNEIFGPFDIRKLKEGELLTNTDGMMPEASLVFLDEIFNANSAILNSLLTALNEKIFKRGKETKHLPALMFVGASNVLPEDESLNALFDRFLVRINVDYVNPELLQQVLIAGRKLENETETDIPEILADEIRELQNLCKAVDLRPIYEVYLNTIISLRNTGIAISDRRAVKLQNLIAASALICGRNEAVLSDLWVLKHIWDTEEQIEILEGIINRTIEKDDNPKSHPQAMQNKTPNPEEVMKDVKILIEKWNSGMLSFEEQNVIKDKLRYLQTRCDWIRNPEQKQYIQQEIESDKALFLGTPLLSLPGKTYWTRDGHLLPAGFDFEFKNLSSLLQQQYNKDLEKWMLWNEDGTYLSIKKEDFRKMSSYENYFWEWETDEDIAGDSGYHDNNLISIPGVGAIAYRPYVMEILKELQPQGWPPFGALLMVLYAMQEGYTDFVTPLKHTAGFH</sequence>
<evidence type="ECO:0000313" key="6">
    <source>
        <dbReference type="Proteomes" id="UP000728032"/>
    </source>
</evidence>
<feature type="domain" description="MoxR-vWA-beta-propeller ternary system" evidence="3">
    <location>
        <begin position="367"/>
        <end position="441"/>
    </location>
</feature>
<feature type="domain" description="ATPase RavA-like AAA lid" evidence="1">
    <location>
        <begin position="232"/>
        <end position="288"/>
    </location>
</feature>
<accession>A0A7R9LHR5</accession>
<evidence type="ECO:0008006" key="7">
    <source>
        <dbReference type="Google" id="ProtNLM"/>
    </source>
</evidence>
<dbReference type="InterPro" id="IPR050513">
    <property type="entry name" value="RavA_ATPases"/>
</dbReference>
<dbReference type="EMBL" id="OC915768">
    <property type="protein sequence ID" value="CAD7641873.1"/>
    <property type="molecule type" value="Genomic_DNA"/>
</dbReference>
<dbReference type="InterPro" id="IPR045427">
    <property type="entry name" value="MoxR"/>
</dbReference>
<name>A0A7R9LHR5_9ACAR</name>
<dbReference type="CDD" id="cd00009">
    <property type="entry name" value="AAA"/>
    <property type="match status" value="1"/>
</dbReference>
<evidence type="ECO:0000259" key="2">
    <source>
        <dbReference type="Pfam" id="PF19915"/>
    </source>
</evidence>
<reference evidence="5" key="1">
    <citation type="submission" date="2020-11" db="EMBL/GenBank/DDBJ databases">
        <authorList>
            <person name="Tran Van P."/>
        </authorList>
    </citation>
    <scope>NUCLEOTIDE SEQUENCE</scope>
</reference>
<dbReference type="InterPro" id="IPR045552">
    <property type="entry name" value="bpX2"/>
</dbReference>
<dbReference type="Pfam" id="PF19918">
    <property type="entry name" value="bpX2"/>
    <property type="match status" value="1"/>
</dbReference>
<dbReference type="Pfam" id="PF19915">
    <property type="entry name" value="bpX0"/>
    <property type="match status" value="1"/>
</dbReference>
<dbReference type="Pfam" id="PF17868">
    <property type="entry name" value="AAA_lid_8"/>
    <property type="match status" value="1"/>
</dbReference>
<dbReference type="InterPro" id="IPR041538">
    <property type="entry name" value="RavA-like_AAA_lid"/>
</dbReference>